<evidence type="ECO:0000259" key="1">
    <source>
        <dbReference type="Pfam" id="PF01261"/>
    </source>
</evidence>
<dbReference type="SUPFAM" id="SSF51658">
    <property type="entry name" value="Xylose isomerase-like"/>
    <property type="match status" value="1"/>
</dbReference>
<organism evidence="2 3">
    <name type="scientific">Streptomyces chartreusis</name>
    <dbReference type="NCBI Taxonomy" id="1969"/>
    <lineage>
        <taxon>Bacteria</taxon>
        <taxon>Bacillati</taxon>
        <taxon>Actinomycetota</taxon>
        <taxon>Actinomycetes</taxon>
        <taxon>Kitasatosporales</taxon>
        <taxon>Streptomycetaceae</taxon>
        <taxon>Streptomyces</taxon>
    </lineage>
</organism>
<evidence type="ECO:0000313" key="2">
    <source>
        <dbReference type="EMBL" id="QKZ17310.1"/>
    </source>
</evidence>
<dbReference type="PANTHER" id="PTHR12110:SF48">
    <property type="entry name" value="BLL3656 PROTEIN"/>
    <property type="match status" value="1"/>
</dbReference>
<feature type="domain" description="Xylose isomerase-like TIM barrel" evidence="1">
    <location>
        <begin position="35"/>
        <end position="270"/>
    </location>
</feature>
<dbReference type="InterPro" id="IPR013022">
    <property type="entry name" value="Xyl_isomerase-like_TIM-brl"/>
</dbReference>
<sequence length="287" mass="30937">MTTEELLATCWTTAGDTGPLRDDQRSPLSLRERAEAAGAAGFRGFGLLYADLVEAEHEYGLAGIRALFEDNGLDHVELEFLTDWWTNGSRRAVSDVVRHTLLRAADTLGARHIKIGPDFRDEPWDLDVWAKEFGRLAAQADGVGTRVGIEFMPLSNIKTVHGGLRLVEAAGHPAGGLIIDAWHTERADTSPTDLAAVPRSRIVGVELSDGDSQLVGSLLEDTVQRRLCGEGAFDLPGFVTALRAAGWSGPWGVEIISDTHRALPVHEAAEAAYRTTAALLNGQQQPG</sequence>
<dbReference type="InterPro" id="IPR050312">
    <property type="entry name" value="IolE/XylAMocC-like"/>
</dbReference>
<dbReference type="AlphaFoldDB" id="A0A7H8T607"/>
<dbReference type="RefSeq" id="WP_176574659.1">
    <property type="nucleotide sequence ID" value="NZ_CBDRGH010000066.1"/>
</dbReference>
<dbReference type="Gene3D" id="3.20.20.150">
    <property type="entry name" value="Divalent-metal-dependent TIM barrel enzymes"/>
    <property type="match status" value="1"/>
</dbReference>
<gene>
    <name evidence="2" type="ORF">HUT05_08060</name>
</gene>
<dbReference type="Proteomes" id="UP000509418">
    <property type="component" value="Chromosome"/>
</dbReference>
<keyword evidence="3" id="KW-1185">Reference proteome</keyword>
<reference evidence="2 3" key="1">
    <citation type="submission" date="2020-06" db="EMBL/GenBank/DDBJ databases">
        <title>Genome mining for natural products.</title>
        <authorList>
            <person name="Zhang B."/>
            <person name="Shi J."/>
            <person name="Ge H."/>
        </authorList>
    </citation>
    <scope>NUCLEOTIDE SEQUENCE [LARGE SCALE GENOMIC DNA]</scope>
    <source>
        <strain evidence="2 3">NA02069</strain>
    </source>
</reference>
<dbReference type="PANTHER" id="PTHR12110">
    <property type="entry name" value="HYDROXYPYRUVATE ISOMERASE"/>
    <property type="match status" value="1"/>
</dbReference>
<dbReference type="EMBL" id="CP056041">
    <property type="protein sequence ID" value="QKZ17310.1"/>
    <property type="molecule type" value="Genomic_DNA"/>
</dbReference>
<name>A0A7H8T607_STRCX</name>
<dbReference type="Pfam" id="PF01261">
    <property type="entry name" value="AP_endonuc_2"/>
    <property type="match status" value="1"/>
</dbReference>
<accession>A0A7H8T607</accession>
<keyword evidence="2" id="KW-0413">Isomerase</keyword>
<evidence type="ECO:0000313" key="3">
    <source>
        <dbReference type="Proteomes" id="UP000509418"/>
    </source>
</evidence>
<proteinExistence type="predicted"/>
<protein>
    <submittedName>
        <fullName evidence="2">Sugar phosphate isomerase/epimerase</fullName>
    </submittedName>
</protein>
<dbReference type="GO" id="GO:0016853">
    <property type="term" value="F:isomerase activity"/>
    <property type="evidence" value="ECO:0007669"/>
    <property type="project" value="UniProtKB-KW"/>
</dbReference>
<dbReference type="InterPro" id="IPR036237">
    <property type="entry name" value="Xyl_isomerase-like_sf"/>
</dbReference>